<dbReference type="GO" id="GO:0004175">
    <property type="term" value="F:endopeptidase activity"/>
    <property type="evidence" value="ECO:0007669"/>
    <property type="project" value="TreeGrafter"/>
</dbReference>
<protein>
    <submittedName>
        <fullName evidence="8">S41 family peptidase</fullName>
    </submittedName>
</protein>
<dbReference type="SUPFAM" id="SSF52096">
    <property type="entry name" value="ClpP/crotonase"/>
    <property type="match status" value="1"/>
</dbReference>
<proteinExistence type="inferred from homology"/>
<dbReference type="Gene3D" id="3.90.226.10">
    <property type="entry name" value="2-enoyl-CoA Hydratase, Chain A, domain 1"/>
    <property type="match status" value="1"/>
</dbReference>
<dbReference type="GO" id="GO:0006508">
    <property type="term" value="P:proteolysis"/>
    <property type="evidence" value="ECO:0007669"/>
    <property type="project" value="UniProtKB-KW"/>
</dbReference>
<dbReference type="InterPro" id="IPR004447">
    <property type="entry name" value="Peptidase_S41A"/>
</dbReference>
<feature type="domain" description="PDZ" evidence="7">
    <location>
        <begin position="85"/>
        <end position="157"/>
    </location>
</feature>
<dbReference type="PANTHER" id="PTHR32060">
    <property type="entry name" value="TAIL-SPECIFIC PROTEASE"/>
    <property type="match status" value="1"/>
</dbReference>
<evidence type="ECO:0000313" key="9">
    <source>
        <dbReference type="Proteomes" id="UP000515955"/>
    </source>
</evidence>
<dbReference type="SMART" id="SM00228">
    <property type="entry name" value="PDZ"/>
    <property type="match status" value="1"/>
</dbReference>
<dbReference type="InterPro" id="IPR001478">
    <property type="entry name" value="PDZ"/>
</dbReference>
<name>A0A7G9S9M7_9SPHN</name>
<evidence type="ECO:0000256" key="3">
    <source>
        <dbReference type="ARBA" id="ARBA00022801"/>
    </source>
</evidence>
<dbReference type="Pfam" id="PF03572">
    <property type="entry name" value="Peptidase_S41"/>
    <property type="match status" value="1"/>
</dbReference>
<comment type="similarity">
    <text evidence="1 5">Belongs to the peptidase S41A family.</text>
</comment>
<organism evidence="8 9">
    <name type="scientific">Sphingomonas rhizophila</name>
    <dbReference type="NCBI Taxonomy" id="2071607"/>
    <lineage>
        <taxon>Bacteria</taxon>
        <taxon>Pseudomonadati</taxon>
        <taxon>Pseudomonadota</taxon>
        <taxon>Alphaproteobacteria</taxon>
        <taxon>Sphingomonadales</taxon>
        <taxon>Sphingomonadaceae</taxon>
        <taxon>Sphingomonas</taxon>
    </lineage>
</organism>
<dbReference type="InterPro" id="IPR029045">
    <property type="entry name" value="ClpP/crotonase-like_dom_sf"/>
</dbReference>
<dbReference type="FunFam" id="2.30.42.10:FF:000063">
    <property type="entry name" value="Peptidase, S41 family"/>
    <property type="match status" value="1"/>
</dbReference>
<dbReference type="InterPro" id="IPR005151">
    <property type="entry name" value="Tail-specific_protease"/>
</dbReference>
<dbReference type="NCBIfam" id="TIGR00225">
    <property type="entry name" value="prc"/>
    <property type="match status" value="1"/>
</dbReference>
<dbReference type="Gene3D" id="3.30.750.44">
    <property type="match status" value="1"/>
</dbReference>
<keyword evidence="3 5" id="KW-0378">Hydrolase</keyword>
<dbReference type="InterPro" id="IPR041489">
    <property type="entry name" value="PDZ_6"/>
</dbReference>
<dbReference type="RefSeq" id="WP_187541551.1">
    <property type="nucleotide sequence ID" value="NZ_CP060717.1"/>
</dbReference>
<dbReference type="SUPFAM" id="SSF50156">
    <property type="entry name" value="PDZ domain-like"/>
    <property type="match status" value="1"/>
</dbReference>
<evidence type="ECO:0000256" key="5">
    <source>
        <dbReference type="RuleBase" id="RU004404"/>
    </source>
</evidence>
<dbReference type="EMBL" id="CP060717">
    <property type="protein sequence ID" value="QNN64552.1"/>
    <property type="molecule type" value="Genomic_DNA"/>
</dbReference>
<sequence>MKRLAKLLPPLALVGALALLPVTTSSVAAADADTYRELETFMSVFERVRANYVDKVDDHTLIKGAIDGMLNALDPHSSYAEASDFTQLKTTTDGNYGGLGLSVSTEDGTVKVIAPTEDTPADRAGIKAGDYITHIDGKFIYGYTLDEAVEQMRGAPGTSVKLTIVRPGRDAPFDVALVRERIELKPVKWKVQDRVGIININGFSAQTGAMTREALLGIDKAVGGRPLGYIIDLRSNPGGLLDQAIEVSDAFLEQGEIVSERGRDPRDIDRFYAKPGDMAHGLPVIVLVDAGSASASEIVAGALQDHRRALVMGERSFGKGSVQTVLQTGPQSALRLTTARYYTPSGRSVQAGGIDPDIPVPQLSDEDYKKRPRLREADLRRHIISQSGVKDDVLESDSATDPRFTATAAQLEKRGIKDFQLDYAIKTLTRLSGPAPAKTRVAAR</sequence>
<evidence type="ECO:0000313" key="8">
    <source>
        <dbReference type="EMBL" id="QNN64552.1"/>
    </source>
</evidence>
<keyword evidence="6" id="KW-0732">Signal</keyword>
<dbReference type="CDD" id="cd06782">
    <property type="entry name" value="cpPDZ_CPP-like"/>
    <property type="match status" value="1"/>
</dbReference>
<feature type="chain" id="PRO_5029006505" evidence="6">
    <location>
        <begin position="29"/>
        <end position="444"/>
    </location>
</feature>
<evidence type="ECO:0000256" key="1">
    <source>
        <dbReference type="ARBA" id="ARBA00009179"/>
    </source>
</evidence>
<evidence type="ECO:0000256" key="6">
    <source>
        <dbReference type="SAM" id="SignalP"/>
    </source>
</evidence>
<dbReference type="Proteomes" id="UP000515955">
    <property type="component" value="Chromosome"/>
</dbReference>
<evidence type="ECO:0000256" key="4">
    <source>
        <dbReference type="ARBA" id="ARBA00022825"/>
    </source>
</evidence>
<dbReference type="KEGG" id="srhi:H9L12_09595"/>
<evidence type="ECO:0000256" key="2">
    <source>
        <dbReference type="ARBA" id="ARBA00022670"/>
    </source>
</evidence>
<dbReference type="PANTHER" id="PTHR32060:SF30">
    <property type="entry name" value="CARBOXY-TERMINAL PROCESSING PROTEASE CTPA"/>
    <property type="match status" value="1"/>
</dbReference>
<dbReference type="CDD" id="cd07560">
    <property type="entry name" value="Peptidase_S41_CPP"/>
    <property type="match status" value="1"/>
</dbReference>
<accession>A0A7G9S9M7</accession>
<dbReference type="GO" id="GO:0030288">
    <property type="term" value="C:outer membrane-bounded periplasmic space"/>
    <property type="evidence" value="ECO:0007669"/>
    <property type="project" value="TreeGrafter"/>
</dbReference>
<feature type="signal peptide" evidence="6">
    <location>
        <begin position="1"/>
        <end position="28"/>
    </location>
</feature>
<dbReference type="AlphaFoldDB" id="A0A7G9S9M7"/>
<evidence type="ECO:0000259" key="7">
    <source>
        <dbReference type="PROSITE" id="PS50106"/>
    </source>
</evidence>
<keyword evidence="9" id="KW-1185">Reference proteome</keyword>
<dbReference type="PROSITE" id="PS50106">
    <property type="entry name" value="PDZ"/>
    <property type="match status" value="1"/>
</dbReference>
<dbReference type="GO" id="GO:0007165">
    <property type="term" value="P:signal transduction"/>
    <property type="evidence" value="ECO:0007669"/>
    <property type="project" value="TreeGrafter"/>
</dbReference>
<dbReference type="Gene3D" id="2.30.42.10">
    <property type="match status" value="1"/>
</dbReference>
<dbReference type="SMART" id="SM00245">
    <property type="entry name" value="TSPc"/>
    <property type="match status" value="1"/>
</dbReference>
<gene>
    <name evidence="8" type="ORF">H9L12_09595</name>
</gene>
<dbReference type="InterPro" id="IPR055210">
    <property type="entry name" value="CtpA/B_N"/>
</dbReference>
<keyword evidence="4 5" id="KW-0720">Serine protease</keyword>
<keyword evidence="2 5" id="KW-0645">Protease</keyword>
<dbReference type="InterPro" id="IPR036034">
    <property type="entry name" value="PDZ_sf"/>
</dbReference>
<reference evidence="8 9" key="1">
    <citation type="submission" date="2020-08" db="EMBL/GenBank/DDBJ databases">
        <title>Genome sequence of Sphingomonas rhizophila KACC 19189T.</title>
        <authorList>
            <person name="Hyun D.-W."/>
            <person name="Bae J.-W."/>
        </authorList>
    </citation>
    <scope>NUCLEOTIDE SEQUENCE [LARGE SCALE GENOMIC DNA]</scope>
    <source>
        <strain evidence="8 9">KACC 19189</strain>
    </source>
</reference>
<dbReference type="Pfam" id="PF17820">
    <property type="entry name" value="PDZ_6"/>
    <property type="match status" value="1"/>
</dbReference>
<dbReference type="GO" id="GO:0008236">
    <property type="term" value="F:serine-type peptidase activity"/>
    <property type="evidence" value="ECO:0007669"/>
    <property type="project" value="UniProtKB-KW"/>
</dbReference>
<dbReference type="Pfam" id="PF22694">
    <property type="entry name" value="CtpB_N-like"/>
    <property type="match status" value="1"/>
</dbReference>